<gene>
    <name evidence="1" type="ORF">F0L46_12980</name>
</gene>
<dbReference type="EMBL" id="VUOA01000022">
    <property type="protein sequence ID" value="KAA2236898.1"/>
    <property type="molecule type" value="Genomic_DNA"/>
</dbReference>
<comment type="caution">
    <text evidence="1">The sequence shown here is derived from an EMBL/GenBank/DDBJ whole genome shotgun (WGS) entry which is preliminary data.</text>
</comment>
<keyword evidence="2" id="KW-1185">Reference proteome</keyword>
<accession>A0A5B2VDU6</accession>
<organism evidence="1 2">
    <name type="scientific">Salinarimonas soli</name>
    <dbReference type="NCBI Taxonomy" id="1638099"/>
    <lineage>
        <taxon>Bacteria</taxon>
        <taxon>Pseudomonadati</taxon>
        <taxon>Pseudomonadota</taxon>
        <taxon>Alphaproteobacteria</taxon>
        <taxon>Hyphomicrobiales</taxon>
        <taxon>Salinarimonadaceae</taxon>
        <taxon>Salinarimonas</taxon>
    </lineage>
</organism>
<reference evidence="1 2" key="1">
    <citation type="submission" date="2019-09" db="EMBL/GenBank/DDBJ databases">
        <title>Salinarimonas rosea gen. nov., sp. nov., a new member of the a-2 subgroup of the Proteobacteria.</title>
        <authorList>
            <person name="Liu J."/>
        </authorList>
    </citation>
    <scope>NUCLEOTIDE SEQUENCE [LARGE SCALE GENOMIC DNA]</scope>
    <source>
        <strain evidence="1 2">BN140002</strain>
    </source>
</reference>
<dbReference type="RefSeq" id="WP_149818153.1">
    <property type="nucleotide sequence ID" value="NZ_VUOA01000022.1"/>
</dbReference>
<evidence type="ECO:0000313" key="2">
    <source>
        <dbReference type="Proteomes" id="UP000323142"/>
    </source>
</evidence>
<protein>
    <submittedName>
        <fullName evidence="1">Uncharacterized protein</fullName>
    </submittedName>
</protein>
<dbReference type="AlphaFoldDB" id="A0A5B2VDU6"/>
<reference evidence="1 2" key="2">
    <citation type="submission" date="2019-09" db="EMBL/GenBank/DDBJ databases">
        <authorList>
            <person name="Jin C."/>
        </authorList>
    </citation>
    <scope>NUCLEOTIDE SEQUENCE [LARGE SCALE GENOMIC DNA]</scope>
    <source>
        <strain evidence="1 2">BN140002</strain>
    </source>
</reference>
<evidence type="ECO:0000313" key="1">
    <source>
        <dbReference type="EMBL" id="KAA2236898.1"/>
    </source>
</evidence>
<proteinExistence type="predicted"/>
<sequence>MTHPALTTAADQPGAAIIAAADLIGRIERLSQEIEAFKLERTAEPVRNARARLGIAYHNKRSGLPDGDAQAA</sequence>
<dbReference type="Proteomes" id="UP000323142">
    <property type="component" value="Unassembled WGS sequence"/>
</dbReference>
<name>A0A5B2VDU6_9HYPH</name>